<feature type="non-terminal residue" evidence="8">
    <location>
        <position position="1"/>
    </location>
</feature>
<name>A0A8J7T716_ATRSP</name>
<feature type="domain" description="Ig-like" evidence="7">
    <location>
        <begin position="130"/>
        <end position="223"/>
    </location>
</feature>
<keyword evidence="5" id="KW-1015">Disulfide bond</keyword>
<keyword evidence="2" id="KW-0812">Transmembrane</keyword>
<evidence type="ECO:0000256" key="2">
    <source>
        <dbReference type="ARBA" id="ARBA00022692"/>
    </source>
</evidence>
<comment type="caution">
    <text evidence="8">The sequence shown here is derived from an EMBL/GenBank/DDBJ whole genome shotgun (WGS) entry which is preliminary data.</text>
</comment>
<protein>
    <submittedName>
        <fullName evidence="8">CD276 protein</fullName>
    </submittedName>
</protein>
<keyword evidence="9" id="KW-1185">Reference proteome</keyword>
<dbReference type="GO" id="GO:0050852">
    <property type="term" value="P:T cell receptor signaling pathway"/>
    <property type="evidence" value="ECO:0007669"/>
    <property type="project" value="TreeGrafter"/>
</dbReference>
<proteinExistence type="predicted"/>
<comment type="subcellular location">
    <subcellularLocation>
        <location evidence="1">Membrane</location>
    </subcellularLocation>
</comment>
<keyword evidence="4" id="KW-0472">Membrane</keyword>
<dbReference type="Gene3D" id="2.60.40.10">
    <property type="entry name" value="Immunoglobulins"/>
    <property type="match status" value="2"/>
</dbReference>
<dbReference type="GO" id="GO:0009897">
    <property type="term" value="C:external side of plasma membrane"/>
    <property type="evidence" value="ECO:0007669"/>
    <property type="project" value="TreeGrafter"/>
</dbReference>
<dbReference type="GO" id="GO:0005102">
    <property type="term" value="F:signaling receptor binding"/>
    <property type="evidence" value="ECO:0007669"/>
    <property type="project" value="TreeGrafter"/>
</dbReference>
<evidence type="ECO:0000259" key="7">
    <source>
        <dbReference type="PROSITE" id="PS50835"/>
    </source>
</evidence>
<dbReference type="InterPro" id="IPR050504">
    <property type="entry name" value="IgSF_BTN/MOG"/>
</dbReference>
<dbReference type="Proteomes" id="UP000736164">
    <property type="component" value="Unassembled WGS sequence"/>
</dbReference>
<dbReference type="InterPro" id="IPR013783">
    <property type="entry name" value="Ig-like_fold"/>
</dbReference>
<dbReference type="FunFam" id="2.60.40.10:FF:000910">
    <property type="entry name" value="T-lymphocyte activation antigen CD80"/>
    <property type="match status" value="1"/>
</dbReference>
<dbReference type="Pfam" id="PF08205">
    <property type="entry name" value="C2-set_2"/>
    <property type="match status" value="1"/>
</dbReference>
<dbReference type="Pfam" id="PF07686">
    <property type="entry name" value="V-set"/>
    <property type="match status" value="1"/>
</dbReference>
<reference evidence="8" key="1">
    <citation type="journal article" date="2021" name="Cell">
        <title>Tracing the genetic footprints of vertebrate landing in non-teleost ray-finned fishes.</title>
        <authorList>
            <person name="Bi X."/>
            <person name="Wang K."/>
            <person name="Yang L."/>
            <person name="Pan H."/>
            <person name="Jiang H."/>
            <person name="Wei Q."/>
            <person name="Fang M."/>
            <person name="Yu H."/>
            <person name="Zhu C."/>
            <person name="Cai Y."/>
            <person name="He Y."/>
            <person name="Gan X."/>
            <person name="Zeng H."/>
            <person name="Yu D."/>
            <person name="Zhu Y."/>
            <person name="Jiang H."/>
            <person name="Qiu Q."/>
            <person name="Yang H."/>
            <person name="Zhang Y.E."/>
            <person name="Wang W."/>
            <person name="Zhu M."/>
            <person name="He S."/>
            <person name="Zhang G."/>
        </authorList>
    </citation>
    <scope>NUCLEOTIDE SEQUENCE</scope>
    <source>
        <strain evidence="8">Allg_001</strain>
    </source>
</reference>
<sequence length="235" mass="26642">FILLFCLNNINNAFFISTACSNTSELGIIGEDVVLPCNCEMEENIEYLVWQIGEHRVVDAFIKGKRNQDEQDEKFRNRTKLFFKEKKGNCSLQMSLVSTADEHIYTCIYETSSVNQVHVSFQVAANYSRPDLQLLSEPKIEGVAKTYTCTTKGGYPMGKIHWLLNNQAPNVTMDARHDTDLRDNITGCYSLSSTLTLKLSKSDVLSCSVENPRLQVNLTSSISSRKAFKYCFYLL</sequence>
<dbReference type="PANTHER" id="PTHR24100">
    <property type="entry name" value="BUTYROPHILIN"/>
    <property type="match status" value="1"/>
</dbReference>
<dbReference type="PANTHER" id="PTHR24100:SF155">
    <property type="entry name" value="CD276 ANTIGEN"/>
    <property type="match status" value="1"/>
</dbReference>
<dbReference type="InterPro" id="IPR007110">
    <property type="entry name" value="Ig-like_dom"/>
</dbReference>
<accession>A0A8J7T716</accession>
<feature type="non-terminal residue" evidence="8">
    <location>
        <position position="235"/>
    </location>
</feature>
<evidence type="ECO:0000313" key="9">
    <source>
        <dbReference type="Proteomes" id="UP000736164"/>
    </source>
</evidence>
<dbReference type="InterPro" id="IPR013162">
    <property type="entry name" value="CD80_C2-set"/>
</dbReference>
<dbReference type="InterPro" id="IPR013106">
    <property type="entry name" value="Ig_V-set"/>
</dbReference>
<dbReference type="AlphaFoldDB" id="A0A8J7T716"/>
<evidence type="ECO:0000256" key="5">
    <source>
        <dbReference type="ARBA" id="ARBA00023157"/>
    </source>
</evidence>
<dbReference type="EMBL" id="JAAWVO010010657">
    <property type="protein sequence ID" value="MBN3313133.1"/>
    <property type="molecule type" value="Genomic_DNA"/>
</dbReference>
<gene>
    <name evidence="8" type="primary">Cd276_3</name>
    <name evidence="8" type="ORF">GTO95_0005774</name>
</gene>
<evidence type="ECO:0000256" key="1">
    <source>
        <dbReference type="ARBA" id="ARBA00004370"/>
    </source>
</evidence>
<dbReference type="FunFam" id="2.60.40.10:FF:003095">
    <property type="match status" value="1"/>
</dbReference>
<evidence type="ECO:0000256" key="3">
    <source>
        <dbReference type="ARBA" id="ARBA00022989"/>
    </source>
</evidence>
<keyword evidence="6" id="KW-0393">Immunoglobulin domain</keyword>
<evidence type="ECO:0000256" key="6">
    <source>
        <dbReference type="ARBA" id="ARBA00023319"/>
    </source>
</evidence>
<dbReference type="GO" id="GO:0001817">
    <property type="term" value="P:regulation of cytokine production"/>
    <property type="evidence" value="ECO:0007669"/>
    <property type="project" value="TreeGrafter"/>
</dbReference>
<keyword evidence="3" id="KW-1133">Transmembrane helix</keyword>
<evidence type="ECO:0000313" key="8">
    <source>
        <dbReference type="EMBL" id="MBN3313133.1"/>
    </source>
</evidence>
<dbReference type="SUPFAM" id="SSF48726">
    <property type="entry name" value="Immunoglobulin"/>
    <property type="match status" value="2"/>
</dbReference>
<dbReference type="PROSITE" id="PS50835">
    <property type="entry name" value="IG_LIKE"/>
    <property type="match status" value="1"/>
</dbReference>
<dbReference type="InterPro" id="IPR036179">
    <property type="entry name" value="Ig-like_dom_sf"/>
</dbReference>
<organism evidence="8 9">
    <name type="scientific">Atractosteus spatula</name>
    <name type="common">Alligator gar</name>
    <name type="synonym">Lepisosteus spatula</name>
    <dbReference type="NCBI Taxonomy" id="7917"/>
    <lineage>
        <taxon>Eukaryota</taxon>
        <taxon>Metazoa</taxon>
        <taxon>Chordata</taxon>
        <taxon>Craniata</taxon>
        <taxon>Vertebrata</taxon>
        <taxon>Euteleostomi</taxon>
        <taxon>Actinopterygii</taxon>
        <taxon>Neopterygii</taxon>
        <taxon>Holostei</taxon>
        <taxon>Semionotiformes</taxon>
        <taxon>Lepisosteidae</taxon>
        <taxon>Atractosteus</taxon>
    </lineage>
</organism>
<evidence type="ECO:0000256" key="4">
    <source>
        <dbReference type="ARBA" id="ARBA00023136"/>
    </source>
</evidence>